<dbReference type="FunFam" id="1.10.3720.10:FF:000033">
    <property type="entry name" value="Polar amino acid ABC transporter permease"/>
    <property type="match status" value="1"/>
</dbReference>
<feature type="transmembrane region" description="Helical" evidence="9">
    <location>
        <begin position="350"/>
        <end position="377"/>
    </location>
</feature>
<gene>
    <name evidence="11" type="ORF">HMPREF9103_00590</name>
</gene>
<reference evidence="11 12" key="1">
    <citation type="submission" date="2011-09" db="EMBL/GenBank/DDBJ databases">
        <authorList>
            <person name="Weinstock G."/>
            <person name="Sodergren E."/>
            <person name="Clifton S."/>
            <person name="Fulton L."/>
            <person name="Fulton B."/>
            <person name="Courtney L."/>
            <person name="Fronick C."/>
            <person name="Harrison M."/>
            <person name="Strong C."/>
            <person name="Farmer C."/>
            <person name="Delahaunty K."/>
            <person name="Markovic C."/>
            <person name="Hall O."/>
            <person name="Minx P."/>
            <person name="Tomlinson C."/>
            <person name="Mitreva M."/>
            <person name="Hou S."/>
            <person name="Chen J."/>
            <person name="Wollam A."/>
            <person name="Pepin K.H."/>
            <person name="Johnson M."/>
            <person name="Bhonagiri V."/>
            <person name="Zhang X."/>
            <person name="Suruliraj S."/>
            <person name="Warren W."/>
            <person name="Chinwalla A."/>
            <person name="Mardis E.R."/>
            <person name="Wilson R.K."/>
        </authorList>
    </citation>
    <scope>NUCLEOTIDE SEQUENCE [LARGE SCALE GENOMIC DNA]</scope>
    <source>
        <strain evidence="11 12">F0439</strain>
    </source>
</reference>
<keyword evidence="4" id="KW-1003">Cell membrane</keyword>
<comment type="subcellular location">
    <subcellularLocation>
        <location evidence="1 9">Cell membrane</location>
        <topology evidence="1 9">Multi-pass membrane protein</topology>
    </subcellularLocation>
</comment>
<keyword evidence="6" id="KW-0029">Amino-acid transport</keyword>
<dbReference type="EMBL" id="AGEY01000027">
    <property type="protein sequence ID" value="EHM00347.1"/>
    <property type="molecule type" value="Genomic_DNA"/>
</dbReference>
<dbReference type="Gene3D" id="3.40.190.10">
    <property type="entry name" value="Periplasmic binding protein-like II"/>
    <property type="match status" value="2"/>
</dbReference>
<dbReference type="HOGENOM" id="CLU_019602_20_3_9"/>
<keyword evidence="12" id="KW-1185">Reference proteome</keyword>
<dbReference type="InterPro" id="IPR010065">
    <property type="entry name" value="AA_ABC_transptr_permease_3TM"/>
</dbReference>
<dbReference type="AlphaFoldDB" id="G9ZLK9"/>
<organism evidence="11 12">
    <name type="scientific">Lentilactobacillus parafarraginis F0439</name>
    <dbReference type="NCBI Taxonomy" id="797515"/>
    <lineage>
        <taxon>Bacteria</taxon>
        <taxon>Bacillati</taxon>
        <taxon>Bacillota</taxon>
        <taxon>Bacilli</taxon>
        <taxon>Lactobacillales</taxon>
        <taxon>Lactobacillaceae</taxon>
        <taxon>Lentilactobacillus</taxon>
    </lineage>
</organism>
<dbReference type="eggNOG" id="COG0765">
    <property type="taxonomic scope" value="Bacteria"/>
</dbReference>
<dbReference type="Proteomes" id="UP000004625">
    <property type="component" value="Unassembled WGS sequence"/>
</dbReference>
<dbReference type="SUPFAM" id="SSF53850">
    <property type="entry name" value="Periplasmic binding protein-like II"/>
    <property type="match status" value="1"/>
</dbReference>
<dbReference type="CDD" id="cd06261">
    <property type="entry name" value="TM_PBP2"/>
    <property type="match status" value="1"/>
</dbReference>
<dbReference type="InterPro" id="IPR043429">
    <property type="entry name" value="ArtM/GltK/GlnP/TcyL/YhdX-like"/>
</dbReference>
<dbReference type="InterPro" id="IPR035906">
    <property type="entry name" value="MetI-like_sf"/>
</dbReference>
<dbReference type="Pfam" id="PF00497">
    <property type="entry name" value="SBP_bac_3"/>
    <property type="match status" value="1"/>
</dbReference>
<accession>G9ZLK9</accession>
<dbReference type="PANTHER" id="PTHR30614">
    <property type="entry name" value="MEMBRANE COMPONENT OF AMINO ACID ABC TRANSPORTER"/>
    <property type="match status" value="1"/>
</dbReference>
<evidence type="ECO:0000256" key="8">
    <source>
        <dbReference type="ARBA" id="ARBA00023136"/>
    </source>
</evidence>
<dbReference type="SMART" id="SM00062">
    <property type="entry name" value="PBPb"/>
    <property type="match status" value="1"/>
</dbReference>
<evidence type="ECO:0000259" key="10">
    <source>
        <dbReference type="PROSITE" id="PS50928"/>
    </source>
</evidence>
<evidence type="ECO:0000256" key="9">
    <source>
        <dbReference type="RuleBase" id="RU363032"/>
    </source>
</evidence>
<keyword evidence="5 9" id="KW-0812">Transmembrane</keyword>
<dbReference type="PANTHER" id="PTHR30614:SF20">
    <property type="entry name" value="GLUTAMINE TRANSPORT SYSTEM PERMEASE PROTEIN GLNP"/>
    <property type="match status" value="1"/>
</dbReference>
<dbReference type="GO" id="GO:0043190">
    <property type="term" value="C:ATP-binding cassette (ABC) transporter complex"/>
    <property type="evidence" value="ECO:0007669"/>
    <property type="project" value="InterPro"/>
</dbReference>
<dbReference type="InterPro" id="IPR001638">
    <property type="entry name" value="Solute-binding_3/MltF_N"/>
</dbReference>
<evidence type="ECO:0000313" key="11">
    <source>
        <dbReference type="EMBL" id="EHM00347.1"/>
    </source>
</evidence>
<feature type="transmembrane region" description="Helical" evidence="9">
    <location>
        <begin position="306"/>
        <end position="329"/>
    </location>
</feature>
<comment type="caution">
    <text evidence="11">The sequence shown here is derived from an EMBL/GenBank/DDBJ whole genome shotgun (WGS) entry which is preliminary data.</text>
</comment>
<evidence type="ECO:0000256" key="1">
    <source>
        <dbReference type="ARBA" id="ARBA00004651"/>
    </source>
</evidence>
<dbReference type="GO" id="GO:0006865">
    <property type="term" value="P:amino acid transport"/>
    <property type="evidence" value="ECO:0007669"/>
    <property type="project" value="UniProtKB-KW"/>
</dbReference>
<keyword evidence="3 9" id="KW-0813">Transport</keyword>
<evidence type="ECO:0000256" key="5">
    <source>
        <dbReference type="ARBA" id="ARBA00022692"/>
    </source>
</evidence>
<dbReference type="PATRIC" id="fig|797515.3.peg.548"/>
<dbReference type="NCBIfam" id="TIGR01726">
    <property type="entry name" value="HEQRo_perm_3TM"/>
    <property type="match status" value="1"/>
</dbReference>
<evidence type="ECO:0000313" key="12">
    <source>
        <dbReference type="Proteomes" id="UP000004625"/>
    </source>
</evidence>
<dbReference type="InterPro" id="IPR000515">
    <property type="entry name" value="MetI-like"/>
</dbReference>
<dbReference type="GO" id="GO:0022857">
    <property type="term" value="F:transmembrane transporter activity"/>
    <property type="evidence" value="ECO:0007669"/>
    <property type="project" value="InterPro"/>
</dbReference>
<evidence type="ECO:0000256" key="2">
    <source>
        <dbReference type="ARBA" id="ARBA00010072"/>
    </source>
</evidence>
<dbReference type="STRING" id="797515.HMPREF9103_00590"/>
<dbReference type="Gene3D" id="1.10.3720.10">
    <property type="entry name" value="MetI-like"/>
    <property type="match status" value="1"/>
</dbReference>
<dbReference type="eggNOG" id="COG0834">
    <property type="taxonomic scope" value="Bacteria"/>
</dbReference>
<dbReference type="SUPFAM" id="SSF161098">
    <property type="entry name" value="MetI-like"/>
    <property type="match status" value="1"/>
</dbReference>
<dbReference type="PROSITE" id="PS50928">
    <property type="entry name" value="ABC_TM1"/>
    <property type="match status" value="1"/>
</dbReference>
<proteinExistence type="inferred from homology"/>
<dbReference type="Pfam" id="PF00528">
    <property type="entry name" value="BPD_transp_1"/>
    <property type="match status" value="1"/>
</dbReference>
<evidence type="ECO:0000256" key="7">
    <source>
        <dbReference type="ARBA" id="ARBA00022989"/>
    </source>
</evidence>
<protein>
    <submittedName>
        <fullName evidence="11">ABC transporter, permease protein</fullName>
    </submittedName>
</protein>
<evidence type="ECO:0000256" key="6">
    <source>
        <dbReference type="ARBA" id="ARBA00022970"/>
    </source>
</evidence>
<name>G9ZLK9_9LACO</name>
<keyword evidence="7 9" id="KW-1133">Transmembrane helix</keyword>
<sequence length="500" mass="54807">MGIIKVGEGKLMKKNVKAIIQTILLVVTLLTVGLIQTNSASAADTSLQRVKQRGELIMATSPDYPPYEFQVNKNGKSQIVGMDIDVAKKVAKDLHVKLVIKSMNFDSLLVAIQTGKADMAIGGINPTAERRQSVDFSKIYYSGGQSFLINSKDVNKYKSVKNLRGATIGAQTGTLQYGLAKKRIPNSTVKGMDKSTDLVLALKTNKIDALGIEKPSAEAYVKNDPTLKMIPSGYHLNKNDVGAAIAFKKGSTSLVNAVNKSIDQIKKQDLTSKYLASAGKYMKVNTVNTSMWHYWSYFAKGVEYTILISLISTLFGVIIGVVLALMRFTKQKWLRGLAISYTEFIRGTPLMVQVMFVYFGIGVVINIPALLSGIIAVSLNSGAYVAEIIRGGINSVEKGQTEAAESLGLTKSDMMRYVVLPQAFKNIWPALGNEFISLIKESSIVSIIGVTDLIYQLNIVRADTYRGVIPIFVAMVLYFVMTFLLTRLLNYYEGKMKHAG</sequence>
<evidence type="ECO:0000256" key="4">
    <source>
        <dbReference type="ARBA" id="ARBA00022475"/>
    </source>
</evidence>
<evidence type="ECO:0000256" key="3">
    <source>
        <dbReference type="ARBA" id="ARBA00022448"/>
    </source>
</evidence>
<comment type="similarity">
    <text evidence="2">Belongs to the binding-protein-dependent transport system permease family. HisMQ subfamily.</text>
</comment>
<keyword evidence="8 9" id="KW-0472">Membrane</keyword>
<feature type="domain" description="ABC transmembrane type-1" evidence="10">
    <location>
        <begin position="302"/>
        <end position="490"/>
    </location>
</feature>
<feature type="transmembrane region" description="Helical" evidence="9">
    <location>
        <begin position="467"/>
        <end position="489"/>
    </location>
</feature>